<evidence type="ECO:0000256" key="2">
    <source>
        <dbReference type="ARBA" id="ARBA00022801"/>
    </source>
</evidence>
<dbReference type="GO" id="GO:0004252">
    <property type="term" value="F:serine-type endopeptidase activity"/>
    <property type="evidence" value="ECO:0007669"/>
    <property type="project" value="InterPro"/>
</dbReference>
<organism evidence="5 6">
    <name type="scientific">Palleronia salina</name>
    <dbReference type="NCBI Taxonomy" id="313368"/>
    <lineage>
        <taxon>Bacteria</taxon>
        <taxon>Pseudomonadati</taxon>
        <taxon>Pseudomonadota</taxon>
        <taxon>Alphaproteobacteria</taxon>
        <taxon>Rhodobacterales</taxon>
        <taxon>Roseobacteraceae</taxon>
        <taxon>Palleronia</taxon>
    </lineage>
</organism>
<keyword evidence="3" id="KW-0720">Serine protease</keyword>
<name>A0A1M6H2R5_9RHOB</name>
<feature type="domain" description="Peptidase S8/S53" evidence="4">
    <location>
        <begin position="45"/>
        <end position="415"/>
    </location>
</feature>
<dbReference type="InterPro" id="IPR000209">
    <property type="entry name" value="Peptidase_S8/S53_dom"/>
</dbReference>
<keyword evidence="2" id="KW-0378">Hydrolase</keyword>
<evidence type="ECO:0000313" key="5">
    <source>
        <dbReference type="EMBL" id="SHJ16444.1"/>
    </source>
</evidence>
<sequence>MTATTPAPAPAALHYDALWHLVTLGVLDADHAPRGWAPSKPERPTKVVIIDTSAAPDHPNLVDVIDRDLSLDLFSARLGSFPYLPEGQDQIGALPLDWTTTIADGLPRSSGLLAELVDRLSSGSAAHHLGVQPCVSPLFSAHGTNIAGLVGARPAIAKQALPGGGTADLPLPYSGVDPMCRIIQVSTNFDPAPESLILAFLYADLVGADVVLLPRVIADPGRTVPELDDIKIGDRSLGDMVRQVAPVEGEADLWSELAALIVAVSHRRPVVCAAGNAAEDGGIYPANLATDHNGIISVGAVNAKGQRSGFAPARGVTVAAPSNDAEVFDATEIRLDESAPDYDPTGVPADNDNAKYSRFDIISTDVPGPAGYSGGSVPTDPVGAPISEFGSYFSRFGGTSAASALVAGFLSLGMSTGAMTGRSGVEAKGWLLGKCHAVGDPDAPLSMPCWDGKPTFPDA</sequence>
<accession>A0A1M6H2R5</accession>
<proteinExistence type="predicted"/>
<reference evidence="5 6" key="1">
    <citation type="submission" date="2016-11" db="EMBL/GenBank/DDBJ databases">
        <authorList>
            <person name="Jaros S."/>
            <person name="Januszkiewicz K."/>
            <person name="Wedrychowicz H."/>
        </authorList>
    </citation>
    <scope>NUCLEOTIDE SEQUENCE [LARGE SCALE GENOMIC DNA]</scope>
    <source>
        <strain evidence="5 6">DSM 26892</strain>
    </source>
</reference>
<dbReference type="EMBL" id="FQZA01000005">
    <property type="protein sequence ID" value="SHJ16444.1"/>
    <property type="molecule type" value="Genomic_DNA"/>
</dbReference>
<dbReference type="SUPFAM" id="SSF52743">
    <property type="entry name" value="Subtilisin-like"/>
    <property type="match status" value="1"/>
</dbReference>
<evidence type="ECO:0000256" key="3">
    <source>
        <dbReference type="ARBA" id="ARBA00022825"/>
    </source>
</evidence>
<dbReference type="InterPro" id="IPR036852">
    <property type="entry name" value="Peptidase_S8/S53_dom_sf"/>
</dbReference>
<dbReference type="PRINTS" id="PR00723">
    <property type="entry name" value="SUBTILISIN"/>
</dbReference>
<evidence type="ECO:0000256" key="1">
    <source>
        <dbReference type="ARBA" id="ARBA00022670"/>
    </source>
</evidence>
<dbReference type="Proteomes" id="UP000184040">
    <property type="component" value="Unassembled WGS sequence"/>
</dbReference>
<evidence type="ECO:0000259" key="4">
    <source>
        <dbReference type="Pfam" id="PF00082"/>
    </source>
</evidence>
<dbReference type="InterPro" id="IPR015500">
    <property type="entry name" value="Peptidase_S8_subtilisin-rel"/>
</dbReference>
<dbReference type="GO" id="GO:0006508">
    <property type="term" value="P:proteolysis"/>
    <property type="evidence" value="ECO:0007669"/>
    <property type="project" value="UniProtKB-KW"/>
</dbReference>
<evidence type="ECO:0000313" key="6">
    <source>
        <dbReference type="Proteomes" id="UP000184040"/>
    </source>
</evidence>
<dbReference type="RefSeq" id="WP_073128563.1">
    <property type="nucleotide sequence ID" value="NZ_FQZA01000005.1"/>
</dbReference>
<protein>
    <submittedName>
        <fullName evidence="5">Subtilase family protein</fullName>
    </submittedName>
</protein>
<keyword evidence="1" id="KW-0645">Protease</keyword>
<dbReference type="AlphaFoldDB" id="A0A1M6H2R5"/>
<dbReference type="Gene3D" id="3.40.50.200">
    <property type="entry name" value="Peptidase S8/S53 domain"/>
    <property type="match status" value="1"/>
</dbReference>
<gene>
    <name evidence="5" type="ORF">SAMN04488012_105188</name>
</gene>
<keyword evidence="6" id="KW-1185">Reference proteome</keyword>
<dbReference type="STRING" id="313368.SAMN04488012_105188"/>
<dbReference type="CDD" id="cd00306">
    <property type="entry name" value="Peptidases_S8_S53"/>
    <property type="match status" value="1"/>
</dbReference>
<dbReference type="Pfam" id="PF00082">
    <property type="entry name" value="Peptidase_S8"/>
    <property type="match status" value="1"/>
</dbReference>